<accession>A0ABP6T6D2</accession>
<dbReference type="EMBL" id="BAAAYN010000043">
    <property type="protein sequence ID" value="GAA3393594.1"/>
    <property type="molecule type" value="Genomic_DNA"/>
</dbReference>
<protein>
    <recommendedName>
        <fullName evidence="5">JmjC domain-containing protein</fullName>
    </recommendedName>
</protein>
<dbReference type="RefSeq" id="WP_345731577.1">
    <property type="nucleotide sequence ID" value="NZ_BAAAYN010000043.1"/>
</dbReference>
<dbReference type="InterPro" id="IPR003347">
    <property type="entry name" value="JmjC_dom"/>
</dbReference>
<reference evidence="7" key="1">
    <citation type="journal article" date="2019" name="Int. J. Syst. Evol. Microbiol.">
        <title>The Global Catalogue of Microorganisms (GCM) 10K type strain sequencing project: providing services to taxonomists for standard genome sequencing and annotation.</title>
        <authorList>
            <consortium name="The Broad Institute Genomics Platform"/>
            <consortium name="The Broad Institute Genome Sequencing Center for Infectious Disease"/>
            <person name="Wu L."/>
            <person name="Ma J."/>
        </authorList>
    </citation>
    <scope>NUCLEOTIDE SEQUENCE [LARGE SCALE GENOMIC DNA]</scope>
    <source>
        <strain evidence="7">JCM 9458</strain>
    </source>
</reference>
<proteinExistence type="predicted"/>
<feature type="region of interest" description="Disordered" evidence="4">
    <location>
        <begin position="1"/>
        <end position="21"/>
    </location>
</feature>
<evidence type="ECO:0000313" key="6">
    <source>
        <dbReference type="EMBL" id="GAA3393594.1"/>
    </source>
</evidence>
<dbReference type="InterPro" id="IPR039994">
    <property type="entry name" value="NO66-like"/>
</dbReference>
<evidence type="ECO:0000313" key="7">
    <source>
        <dbReference type="Proteomes" id="UP001501676"/>
    </source>
</evidence>
<feature type="domain" description="JmjC" evidence="5">
    <location>
        <begin position="113"/>
        <end position="260"/>
    </location>
</feature>
<evidence type="ECO:0000259" key="5">
    <source>
        <dbReference type="PROSITE" id="PS51184"/>
    </source>
</evidence>
<dbReference type="Gene3D" id="2.60.120.650">
    <property type="entry name" value="Cupin"/>
    <property type="match status" value="1"/>
</dbReference>
<evidence type="ECO:0000256" key="2">
    <source>
        <dbReference type="ARBA" id="ARBA00022723"/>
    </source>
</evidence>
<dbReference type="SMART" id="SM00558">
    <property type="entry name" value="JmjC"/>
    <property type="match status" value="1"/>
</dbReference>
<keyword evidence="2" id="KW-0479">Metal-binding</keyword>
<evidence type="ECO:0000256" key="4">
    <source>
        <dbReference type="SAM" id="MobiDB-lite"/>
    </source>
</evidence>
<gene>
    <name evidence="6" type="ORF">GCM10020369_59730</name>
</gene>
<comment type="cofactor">
    <cofactor evidence="1">
        <name>Fe(2+)</name>
        <dbReference type="ChEBI" id="CHEBI:29033"/>
    </cofactor>
</comment>
<evidence type="ECO:0000256" key="1">
    <source>
        <dbReference type="ARBA" id="ARBA00001954"/>
    </source>
</evidence>
<comment type="caution">
    <text evidence="6">The sequence shown here is derived from an EMBL/GenBank/DDBJ whole genome shotgun (WGS) entry which is preliminary data.</text>
</comment>
<sequence>MTAENVHPLRTTGSPAGRPALRRCVSVPPERFAAENWSRRPLLSVGGDYADLFGLRAVDELLTRRGLRTPFIRLAKDGAVIDPSRYTGPAGAGAEIADQVVDERVLQLFVDGATIVLQALHRTWPPLVDFGQQLATDLGHPVQINAYVTPPQNQGFAAHYDVHDVFVLQVAGEKRWLIHEPVLEHPLRDQPWNARAAAVAARASEEPVIDTVLRPGDALYLPRGWLHSAQALGETSVHLTVGVHPVTRHALVDVLAALAAEVPALRESLPLGLDLDDPTAVAPELTAVVDALSEWLHTAAGSAEGAAAVADRLRARVRPQSRPEPVPPLAQADAVALLGQDSTVRLRRHLPCSPSCRADGSVVLRLPDRTLTLPALTAPAVKTLLSGVPVRVGELPGLDPDDRLVLVRRLLREAICVPFSEADAAGADVPADGGAPADAGVVPAEPGRGGGAW</sequence>
<organism evidence="6 7">
    <name type="scientific">Cryptosporangium minutisporangium</name>
    <dbReference type="NCBI Taxonomy" id="113569"/>
    <lineage>
        <taxon>Bacteria</taxon>
        <taxon>Bacillati</taxon>
        <taxon>Actinomycetota</taxon>
        <taxon>Actinomycetes</taxon>
        <taxon>Cryptosporangiales</taxon>
        <taxon>Cryptosporangiaceae</taxon>
        <taxon>Cryptosporangium</taxon>
    </lineage>
</organism>
<keyword evidence="7" id="KW-1185">Reference proteome</keyword>
<dbReference type="Proteomes" id="UP001501676">
    <property type="component" value="Unassembled WGS sequence"/>
</dbReference>
<dbReference type="PROSITE" id="PS51184">
    <property type="entry name" value="JMJC"/>
    <property type="match status" value="1"/>
</dbReference>
<evidence type="ECO:0000256" key="3">
    <source>
        <dbReference type="ARBA" id="ARBA00023004"/>
    </source>
</evidence>
<name>A0ABP6T6D2_9ACTN</name>
<dbReference type="PANTHER" id="PTHR13096:SF9">
    <property type="entry name" value="BIFUNCTIONAL LYSINE-SPECIFIC DEMETHYLASE AND HISTIDYL-HYDROXYLASE"/>
    <property type="match status" value="1"/>
</dbReference>
<dbReference type="SUPFAM" id="SSF51197">
    <property type="entry name" value="Clavaminate synthase-like"/>
    <property type="match status" value="1"/>
</dbReference>
<dbReference type="PANTHER" id="PTHR13096">
    <property type="entry name" value="MINA53 MYC INDUCED NUCLEAR ANTIGEN"/>
    <property type="match status" value="1"/>
</dbReference>
<dbReference type="Pfam" id="PF08007">
    <property type="entry name" value="JmjC_2"/>
    <property type="match status" value="1"/>
</dbReference>
<keyword evidence="3" id="KW-0408">Iron</keyword>